<proteinExistence type="predicted"/>
<protein>
    <submittedName>
        <fullName evidence="2">Alkaline phosphatase family protein</fullName>
    </submittedName>
</protein>
<evidence type="ECO:0000313" key="3">
    <source>
        <dbReference type="Proteomes" id="UP000465810"/>
    </source>
</evidence>
<comment type="caution">
    <text evidence="2">The sequence shown here is derived from an EMBL/GenBank/DDBJ whole genome shotgun (WGS) entry which is preliminary data.</text>
</comment>
<dbReference type="Pfam" id="PF01663">
    <property type="entry name" value="Phosphodiest"/>
    <property type="match status" value="1"/>
</dbReference>
<dbReference type="PANTHER" id="PTHR10151:SF120">
    <property type="entry name" value="BIS(5'-ADENOSYL)-TRIPHOSPHATASE"/>
    <property type="match status" value="1"/>
</dbReference>
<organism evidence="2 3">
    <name type="scientific">Novosphingobium silvae</name>
    <dbReference type="NCBI Taxonomy" id="2692619"/>
    <lineage>
        <taxon>Bacteria</taxon>
        <taxon>Pseudomonadati</taxon>
        <taxon>Pseudomonadota</taxon>
        <taxon>Alphaproteobacteria</taxon>
        <taxon>Sphingomonadales</taxon>
        <taxon>Sphingomonadaceae</taxon>
        <taxon>Novosphingobium</taxon>
    </lineage>
</organism>
<dbReference type="InterPro" id="IPR002591">
    <property type="entry name" value="Phosphodiest/P_Trfase"/>
</dbReference>
<feature type="signal peptide" evidence="1">
    <location>
        <begin position="1"/>
        <end position="23"/>
    </location>
</feature>
<dbReference type="Gene3D" id="3.30.1360.180">
    <property type="match status" value="1"/>
</dbReference>
<keyword evidence="3" id="KW-1185">Reference proteome</keyword>
<gene>
    <name evidence="2" type="ORF">GR702_02700</name>
</gene>
<dbReference type="Gene3D" id="3.40.720.10">
    <property type="entry name" value="Alkaline Phosphatase, subunit A"/>
    <property type="match status" value="1"/>
</dbReference>
<dbReference type="EMBL" id="WVTD01000001">
    <property type="protein sequence ID" value="MYL96686.1"/>
    <property type="molecule type" value="Genomic_DNA"/>
</dbReference>
<name>A0A7X4GDN5_9SPHN</name>
<accession>A0A7X4GDN5</accession>
<dbReference type="GO" id="GO:0016787">
    <property type="term" value="F:hydrolase activity"/>
    <property type="evidence" value="ECO:0007669"/>
    <property type="project" value="UniProtKB-ARBA"/>
</dbReference>
<evidence type="ECO:0000256" key="1">
    <source>
        <dbReference type="SAM" id="SignalP"/>
    </source>
</evidence>
<dbReference type="InterPro" id="IPR017850">
    <property type="entry name" value="Alkaline_phosphatase_core_sf"/>
</dbReference>
<feature type="chain" id="PRO_5031366117" evidence="1">
    <location>
        <begin position="24"/>
        <end position="413"/>
    </location>
</feature>
<dbReference type="RefSeq" id="WP_160984379.1">
    <property type="nucleotide sequence ID" value="NZ_WVTD01000001.1"/>
</dbReference>
<reference evidence="2 3" key="1">
    <citation type="submission" date="2019-12" db="EMBL/GenBank/DDBJ databases">
        <authorList>
            <person name="Feng G."/>
            <person name="Zhu H."/>
        </authorList>
    </citation>
    <scope>NUCLEOTIDE SEQUENCE [LARGE SCALE GENOMIC DNA]</scope>
    <source>
        <strain evidence="2 3">FGD1</strain>
    </source>
</reference>
<dbReference type="PANTHER" id="PTHR10151">
    <property type="entry name" value="ECTONUCLEOTIDE PYROPHOSPHATASE/PHOSPHODIESTERASE"/>
    <property type="match status" value="1"/>
</dbReference>
<dbReference type="CDD" id="cd16018">
    <property type="entry name" value="Enpp"/>
    <property type="match status" value="1"/>
</dbReference>
<dbReference type="SUPFAM" id="SSF53649">
    <property type="entry name" value="Alkaline phosphatase-like"/>
    <property type="match status" value="1"/>
</dbReference>
<evidence type="ECO:0000313" key="2">
    <source>
        <dbReference type="EMBL" id="MYL96686.1"/>
    </source>
</evidence>
<keyword evidence="1" id="KW-0732">Signal</keyword>
<dbReference type="AlphaFoldDB" id="A0A7X4GDN5"/>
<dbReference type="Proteomes" id="UP000465810">
    <property type="component" value="Unassembled WGS sequence"/>
</dbReference>
<sequence>MTRLFAFLAAAFAALLPSLPVHAQASKDAVTILVSIDGFRADYLDRGVTPHLSALARHGISAAMRPSFPSKTFPNHWAIATGKVPDRNGIVANRFEDPRRPGEVFTMASQDPFWWGEAEPIWVAAERQGIRTAAMFWPGSGIAWGGAYSAKPFPSTEGGTRPQDWQHFDGEVTATQRVETVLDWMRRPADIRPRFVTLYFDTVDTAGHRHGPDDARTTQAIAEVDRSIGSLVEGLRKLGREANLVIVADHGMAAISGERHVTLDTIVDASLYRAVETGPFASLYPTEGNEKKLAKALRGRHEHMECWPREEIPARLRYGSNPRVAPWFCLAEVGWMIVPARPEEPVTGGTHGYDNAAPQMAALFVAAGPAFAPAGRLAPFDNVDVTALLRTLLGMPADPDADGNLAAFGKALR</sequence>